<keyword evidence="5 6" id="KW-0269">Exonuclease</keyword>
<comment type="similarity">
    <text evidence="1 6">Belongs to the XseB family.</text>
</comment>
<comment type="caution">
    <text evidence="7">The sequence shown here is derived from an EMBL/GenBank/DDBJ whole genome shotgun (WGS) entry which is preliminary data.</text>
</comment>
<comment type="catalytic activity">
    <reaction evidence="6">
        <text>Exonucleolytic cleavage in either 5'- to 3'- or 3'- to 5'-direction to yield nucleoside 5'-phosphates.</text>
        <dbReference type="EC" id="3.1.11.6"/>
    </reaction>
</comment>
<protein>
    <recommendedName>
        <fullName evidence="6">Exodeoxyribonuclease 7 small subunit</fullName>
        <ecNumber evidence="6">3.1.11.6</ecNumber>
    </recommendedName>
    <alternativeName>
        <fullName evidence="6">Exodeoxyribonuclease VII small subunit</fullName>
        <shortName evidence="6">Exonuclease VII small subunit</shortName>
    </alternativeName>
</protein>
<evidence type="ECO:0000256" key="2">
    <source>
        <dbReference type="ARBA" id="ARBA00022490"/>
    </source>
</evidence>
<comment type="subunit">
    <text evidence="6">Heterooligomer composed of large and small subunits.</text>
</comment>
<dbReference type="NCBIfam" id="TIGR01280">
    <property type="entry name" value="xseB"/>
    <property type="match status" value="1"/>
</dbReference>
<dbReference type="Gene3D" id="1.10.287.1040">
    <property type="entry name" value="Exonuclease VII, small subunit"/>
    <property type="match status" value="1"/>
</dbReference>
<dbReference type="GO" id="GO:0008855">
    <property type="term" value="F:exodeoxyribonuclease VII activity"/>
    <property type="evidence" value="ECO:0007669"/>
    <property type="project" value="UniProtKB-UniRule"/>
</dbReference>
<dbReference type="PIRSF" id="PIRSF006488">
    <property type="entry name" value="Exonuc_VII_S"/>
    <property type="match status" value="1"/>
</dbReference>
<evidence type="ECO:0000313" key="8">
    <source>
        <dbReference type="Proteomes" id="UP000614469"/>
    </source>
</evidence>
<gene>
    <name evidence="6 7" type="primary">xseB</name>
    <name evidence="7" type="ORF">H8E29_04735</name>
</gene>
<keyword evidence="2 6" id="KW-0963">Cytoplasm</keyword>
<evidence type="ECO:0000256" key="5">
    <source>
        <dbReference type="ARBA" id="ARBA00022839"/>
    </source>
</evidence>
<dbReference type="Pfam" id="PF02609">
    <property type="entry name" value="Exonuc_VII_S"/>
    <property type="match status" value="1"/>
</dbReference>
<dbReference type="HAMAP" id="MF_00337">
    <property type="entry name" value="Exonuc_7_S"/>
    <property type="match status" value="1"/>
</dbReference>
<evidence type="ECO:0000256" key="4">
    <source>
        <dbReference type="ARBA" id="ARBA00022801"/>
    </source>
</evidence>
<evidence type="ECO:0000256" key="1">
    <source>
        <dbReference type="ARBA" id="ARBA00009998"/>
    </source>
</evidence>
<dbReference type="InterPro" id="IPR037004">
    <property type="entry name" value="Exonuc_VII_ssu_sf"/>
</dbReference>
<dbReference type="PANTHER" id="PTHR34137">
    <property type="entry name" value="EXODEOXYRIBONUCLEASE 7 SMALL SUBUNIT"/>
    <property type="match status" value="1"/>
</dbReference>
<keyword evidence="3 6" id="KW-0540">Nuclease</keyword>
<comment type="function">
    <text evidence="6">Bidirectionally degrades single-stranded DNA into large acid-insoluble oligonucleotides, which are then degraded further into small acid-soluble oligonucleotides.</text>
</comment>
<comment type="subcellular location">
    <subcellularLocation>
        <location evidence="6">Cytoplasm</location>
    </subcellularLocation>
</comment>
<dbReference type="EC" id="3.1.11.6" evidence="6"/>
<accession>A0A8J6NIJ7</accession>
<dbReference type="GO" id="GO:0005829">
    <property type="term" value="C:cytosol"/>
    <property type="evidence" value="ECO:0007669"/>
    <property type="project" value="TreeGrafter"/>
</dbReference>
<proteinExistence type="inferred from homology"/>
<evidence type="ECO:0000313" key="7">
    <source>
        <dbReference type="EMBL" id="MBC8334549.1"/>
    </source>
</evidence>
<dbReference type="GO" id="GO:0009318">
    <property type="term" value="C:exodeoxyribonuclease VII complex"/>
    <property type="evidence" value="ECO:0007669"/>
    <property type="project" value="UniProtKB-UniRule"/>
</dbReference>
<evidence type="ECO:0000256" key="6">
    <source>
        <dbReference type="HAMAP-Rule" id="MF_00337"/>
    </source>
</evidence>
<dbReference type="InterPro" id="IPR003761">
    <property type="entry name" value="Exonuc_VII_S"/>
</dbReference>
<dbReference type="GO" id="GO:0006308">
    <property type="term" value="P:DNA catabolic process"/>
    <property type="evidence" value="ECO:0007669"/>
    <property type="project" value="UniProtKB-UniRule"/>
</dbReference>
<evidence type="ECO:0000256" key="3">
    <source>
        <dbReference type="ARBA" id="ARBA00022722"/>
    </source>
</evidence>
<dbReference type="Proteomes" id="UP000614469">
    <property type="component" value="Unassembled WGS sequence"/>
</dbReference>
<reference evidence="7 8" key="1">
    <citation type="submission" date="2020-08" db="EMBL/GenBank/DDBJ databases">
        <title>Bridging the membrane lipid divide: bacteria of the FCB group superphylum have the potential to synthesize archaeal ether lipids.</title>
        <authorList>
            <person name="Villanueva L."/>
            <person name="Von Meijenfeldt F.A.B."/>
            <person name="Westbye A.B."/>
            <person name="Yadav S."/>
            <person name="Hopmans E.C."/>
            <person name="Dutilh B.E."/>
            <person name="Sinninghe Damste J.S."/>
        </authorList>
    </citation>
    <scope>NUCLEOTIDE SEQUENCE [LARGE SCALE GENOMIC DNA]</scope>
    <source>
        <strain evidence="7">NIOZ-UU36</strain>
    </source>
</reference>
<dbReference type="EMBL" id="JACNJN010000071">
    <property type="protein sequence ID" value="MBC8334549.1"/>
    <property type="molecule type" value="Genomic_DNA"/>
</dbReference>
<dbReference type="AlphaFoldDB" id="A0A8J6NIJ7"/>
<name>A0A8J6NIJ7_9CHLR</name>
<dbReference type="SUPFAM" id="SSF116842">
    <property type="entry name" value="XseB-like"/>
    <property type="match status" value="1"/>
</dbReference>
<keyword evidence="4 6" id="KW-0378">Hydrolase</keyword>
<dbReference type="PANTHER" id="PTHR34137:SF1">
    <property type="entry name" value="EXODEOXYRIBONUCLEASE 7 SMALL SUBUNIT"/>
    <property type="match status" value="1"/>
</dbReference>
<sequence>MTEKKIEKMSYEEAFAELETIVATLENEQTSLDKSMALFERGQHLSSRCTFLLEEAELKVRQLSEDGLLEADA</sequence>
<organism evidence="7 8">
    <name type="scientific">Candidatus Desulfolinea nitratireducens</name>
    <dbReference type="NCBI Taxonomy" id="2841698"/>
    <lineage>
        <taxon>Bacteria</taxon>
        <taxon>Bacillati</taxon>
        <taxon>Chloroflexota</taxon>
        <taxon>Anaerolineae</taxon>
        <taxon>Anaerolineales</taxon>
        <taxon>Anaerolineales incertae sedis</taxon>
        <taxon>Candidatus Desulfolinea</taxon>
    </lineage>
</organism>